<comment type="caution">
    <text evidence="3">The sequence shown here is derived from an EMBL/GenBank/DDBJ whole genome shotgun (WGS) entry which is preliminary data.</text>
</comment>
<name>A0A9Q3FQP5_9BASI</name>
<organism evidence="3 4">
    <name type="scientific">Austropuccinia psidii MF-1</name>
    <dbReference type="NCBI Taxonomy" id="1389203"/>
    <lineage>
        <taxon>Eukaryota</taxon>
        <taxon>Fungi</taxon>
        <taxon>Dikarya</taxon>
        <taxon>Basidiomycota</taxon>
        <taxon>Pucciniomycotina</taxon>
        <taxon>Pucciniomycetes</taxon>
        <taxon>Pucciniales</taxon>
        <taxon>Sphaerophragmiaceae</taxon>
        <taxon>Austropuccinia</taxon>
    </lineage>
</organism>
<dbReference type="EMBL" id="AVOT02046885">
    <property type="protein sequence ID" value="MBW0542173.1"/>
    <property type="molecule type" value="Genomic_DNA"/>
</dbReference>
<feature type="chain" id="PRO_5040360480" evidence="2">
    <location>
        <begin position="35"/>
        <end position="105"/>
    </location>
</feature>
<dbReference type="AlphaFoldDB" id="A0A9Q3FQP5"/>
<dbReference type="Proteomes" id="UP000765509">
    <property type="component" value="Unassembled WGS sequence"/>
</dbReference>
<protein>
    <submittedName>
        <fullName evidence="3">Uncharacterized protein</fullName>
    </submittedName>
</protein>
<evidence type="ECO:0000256" key="1">
    <source>
        <dbReference type="SAM" id="MobiDB-lite"/>
    </source>
</evidence>
<evidence type="ECO:0000256" key="2">
    <source>
        <dbReference type="SAM" id="SignalP"/>
    </source>
</evidence>
<accession>A0A9Q3FQP5</accession>
<feature type="region of interest" description="Disordered" evidence="1">
    <location>
        <begin position="78"/>
        <end position="105"/>
    </location>
</feature>
<evidence type="ECO:0000313" key="3">
    <source>
        <dbReference type="EMBL" id="MBW0542173.1"/>
    </source>
</evidence>
<keyword evidence="2" id="KW-0732">Signal</keyword>
<reference evidence="3" key="1">
    <citation type="submission" date="2021-03" db="EMBL/GenBank/DDBJ databases">
        <title>Draft genome sequence of rust myrtle Austropuccinia psidii MF-1, a brazilian biotype.</title>
        <authorList>
            <person name="Quecine M.C."/>
            <person name="Pachon D.M.R."/>
            <person name="Bonatelli M.L."/>
            <person name="Correr F.H."/>
            <person name="Franceschini L.M."/>
            <person name="Leite T.F."/>
            <person name="Margarido G.R.A."/>
            <person name="Almeida C.A."/>
            <person name="Ferrarezi J.A."/>
            <person name="Labate C.A."/>
        </authorList>
    </citation>
    <scope>NUCLEOTIDE SEQUENCE</scope>
    <source>
        <strain evidence="3">MF-1</strain>
    </source>
</reference>
<proteinExistence type="predicted"/>
<keyword evidence="4" id="KW-1185">Reference proteome</keyword>
<gene>
    <name evidence="3" type="ORF">O181_081888</name>
</gene>
<feature type="signal peptide" evidence="2">
    <location>
        <begin position="1"/>
        <end position="34"/>
    </location>
</feature>
<sequence>MLPPISTLTHPYSSVPLWFSILTLLLCPHDSALTQPSQVLPHPHRLPCSRFPSDTSTTCLPSPPQLTMLTLMHNPQGMGLTLPPLPTLPHPTSSSPQVTMLTLPH</sequence>
<evidence type="ECO:0000313" key="4">
    <source>
        <dbReference type="Proteomes" id="UP000765509"/>
    </source>
</evidence>